<accession>A0ABY9H422</accession>
<dbReference type="InterPro" id="IPR000873">
    <property type="entry name" value="AMP-dep_synth/lig_dom"/>
</dbReference>
<dbReference type="EMBL" id="CP131913">
    <property type="protein sequence ID" value="WLI73216.1"/>
    <property type="molecule type" value="Genomic_DNA"/>
</dbReference>
<name>A0ABY9H422_9GAMM</name>
<evidence type="ECO:0000256" key="4">
    <source>
        <dbReference type="ARBA" id="ARBA00023136"/>
    </source>
</evidence>
<dbReference type="RefSeq" id="WP_110069802.1">
    <property type="nucleotide sequence ID" value="NZ_CP131913.1"/>
</dbReference>
<keyword evidence="3" id="KW-0436">Ligase</keyword>
<evidence type="ECO:0000256" key="3">
    <source>
        <dbReference type="ARBA" id="ARBA00022598"/>
    </source>
</evidence>
<evidence type="ECO:0000256" key="7">
    <source>
        <dbReference type="ARBA" id="ARBA00042773"/>
    </source>
</evidence>
<comment type="pathway">
    <text evidence="2">Lipid metabolism; fatty acid beta-oxidation.</text>
</comment>
<evidence type="ECO:0000313" key="11">
    <source>
        <dbReference type="Proteomes" id="UP001235344"/>
    </source>
</evidence>
<dbReference type="SUPFAM" id="SSF56801">
    <property type="entry name" value="Acetyl-CoA synthetase-like"/>
    <property type="match status" value="1"/>
</dbReference>
<protein>
    <recommendedName>
        <fullName evidence="6">Long-chain-fatty-acid--CoA ligase</fullName>
        <ecNumber evidence="5">6.2.1.3</ecNumber>
    </recommendedName>
    <alternativeName>
        <fullName evidence="7">Long-chain acyl-CoA synthetase</fullName>
    </alternativeName>
</protein>
<evidence type="ECO:0000259" key="8">
    <source>
        <dbReference type="Pfam" id="PF00501"/>
    </source>
</evidence>
<dbReference type="InterPro" id="IPR020845">
    <property type="entry name" value="AMP-binding_CS"/>
</dbReference>
<sequence length="560" mass="61776">MSEHANAPILSGPELKGMEEYGSVNDVFQAAVKRYADKPAFSCMGQTLSFADLDRLSGDFAAWLQHETTLQPGDRIAIQLPNVLQFPVAVFGAMRAGMVVVNTNPLYTEREMAHQFKDSGAKAIVILANMADKLEKILDRTDIQHVVVTQLGDLHGFPKRPLINLVVKHVKKMVPAYRLPGHTPFRQTLKEGAARQHRDVKRELDDIAALQYTGGTTGLAKGTMLTHRNLVANMLQAGEAIGKGLNNGEEVVIAPLPVYHIYTFTVNCLFLMETGNHSILITNPRDLPNFVKELKGLQFTAFIGLNTLFNALCNREDFRALDFSKLHLTISGGMALTKAAAERWKEVTGCDIAEGYGLTETSPVVSFNPVDAIQLGTIGKPVAGTRVKVVDADGNDLPFGEPGELCVQGPQVMKGYWNRDDETIKVIDDDGWFHTGDIAVLQEDGYIRIVDRKKDMILVSGFNVYPNEVEDVVATHPGVLESAAVGVEDESSGEAIKLFVVPRTDDLDPDELRAWCKKELTGYKVPKYVELRDELPKTNVGKVLRRQLRDEEREKAKAAS</sequence>
<feature type="domain" description="AMP-binding enzyme C-terminal" evidence="9">
    <location>
        <begin position="468"/>
        <end position="542"/>
    </location>
</feature>
<evidence type="ECO:0000256" key="1">
    <source>
        <dbReference type="ARBA" id="ARBA00004170"/>
    </source>
</evidence>
<evidence type="ECO:0000256" key="5">
    <source>
        <dbReference type="ARBA" id="ARBA00026121"/>
    </source>
</evidence>
<evidence type="ECO:0000313" key="10">
    <source>
        <dbReference type="EMBL" id="WLI73216.1"/>
    </source>
</evidence>
<dbReference type="NCBIfam" id="NF004229">
    <property type="entry name" value="PRK05677.1"/>
    <property type="match status" value="1"/>
</dbReference>
<proteinExistence type="predicted"/>
<dbReference type="Pfam" id="PF00501">
    <property type="entry name" value="AMP-binding"/>
    <property type="match status" value="1"/>
</dbReference>
<dbReference type="PANTHER" id="PTHR43767:SF8">
    <property type="entry name" value="LONG-CHAIN-FATTY-ACID--COA LIGASE"/>
    <property type="match status" value="1"/>
</dbReference>
<evidence type="ECO:0000256" key="6">
    <source>
        <dbReference type="ARBA" id="ARBA00039545"/>
    </source>
</evidence>
<dbReference type="Gene3D" id="3.40.50.12780">
    <property type="entry name" value="N-terminal domain of ligase-like"/>
    <property type="match status" value="1"/>
</dbReference>
<dbReference type="InterPro" id="IPR042099">
    <property type="entry name" value="ANL_N_sf"/>
</dbReference>
<dbReference type="InterPro" id="IPR050237">
    <property type="entry name" value="ATP-dep_AMP-bd_enzyme"/>
</dbReference>
<keyword evidence="4" id="KW-0472">Membrane</keyword>
<dbReference type="Gene3D" id="3.30.300.30">
    <property type="match status" value="1"/>
</dbReference>
<dbReference type="Pfam" id="PF13193">
    <property type="entry name" value="AMP-binding_C"/>
    <property type="match status" value="1"/>
</dbReference>
<organism evidence="10 11">
    <name type="scientific">Halomonas alkalicola</name>
    <dbReference type="NCBI Taxonomy" id="1930622"/>
    <lineage>
        <taxon>Bacteria</taxon>
        <taxon>Pseudomonadati</taxon>
        <taxon>Pseudomonadota</taxon>
        <taxon>Gammaproteobacteria</taxon>
        <taxon>Oceanospirillales</taxon>
        <taxon>Halomonadaceae</taxon>
        <taxon>Halomonas</taxon>
    </lineage>
</organism>
<dbReference type="PROSITE" id="PS00455">
    <property type="entry name" value="AMP_BINDING"/>
    <property type="match status" value="1"/>
</dbReference>
<comment type="subcellular location">
    <subcellularLocation>
        <location evidence="1">Membrane</location>
        <topology evidence="1">Peripheral membrane protein</topology>
    </subcellularLocation>
</comment>
<dbReference type="InterPro" id="IPR025110">
    <property type="entry name" value="AMP-bd_C"/>
</dbReference>
<dbReference type="InterPro" id="IPR045851">
    <property type="entry name" value="AMP-bd_C_sf"/>
</dbReference>
<keyword evidence="11" id="KW-1185">Reference proteome</keyword>
<dbReference type="CDD" id="cd05936">
    <property type="entry name" value="FC-FACS_FadD_like"/>
    <property type="match status" value="1"/>
</dbReference>
<dbReference type="PANTHER" id="PTHR43767">
    <property type="entry name" value="LONG-CHAIN-FATTY-ACID--COA LIGASE"/>
    <property type="match status" value="1"/>
</dbReference>
<evidence type="ECO:0000256" key="2">
    <source>
        <dbReference type="ARBA" id="ARBA00005005"/>
    </source>
</evidence>
<feature type="domain" description="AMP-dependent synthetase/ligase" evidence="8">
    <location>
        <begin position="28"/>
        <end position="417"/>
    </location>
</feature>
<dbReference type="EC" id="6.2.1.3" evidence="5"/>
<reference evidence="10 11" key="1">
    <citation type="submission" date="2023-08" db="EMBL/GenBank/DDBJ databases">
        <title>Transcriptome Analysis of Halomonas alkalicola CICC 11012s to Identify the Genes Involved in Alkaline Tolerances.</title>
        <authorList>
            <person name="Zhai L."/>
        </authorList>
    </citation>
    <scope>NUCLEOTIDE SEQUENCE [LARGE SCALE GENOMIC DNA]</scope>
    <source>
        <strain evidence="10 11">CICC 11012s</strain>
    </source>
</reference>
<evidence type="ECO:0000259" key="9">
    <source>
        <dbReference type="Pfam" id="PF13193"/>
    </source>
</evidence>
<gene>
    <name evidence="10" type="ORF">B6N23_16035</name>
</gene>
<dbReference type="Proteomes" id="UP001235344">
    <property type="component" value="Chromosome"/>
</dbReference>